<feature type="domain" description="Peptidase S8/S53" evidence="5">
    <location>
        <begin position="29"/>
        <end position="102"/>
    </location>
</feature>
<feature type="non-terminal residue" evidence="6">
    <location>
        <position position="1"/>
    </location>
</feature>
<accession>A0A819ZE38</accession>
<gene>
    <name evidence="6" type="ORF">FNK824_LOCUS34789</name>
</gene>
<sequence length="102" mass="10671">MVKMFLDFVGDKFSASNPIPVPDNDPLDDCSAISHGTHVAGIIAANAIGISQPGFIPDVPFLGVAPEATLGAYRIMGCAEDGTTTELIVAAMFRAYDDKADI</sequence>
<dbReference type="PROSITE" id="PS00137">
    <property type="entry name" value="SUBTILASE_HIS"/>
    <property type="match status" value="1"/>
</dbReference>
<comment type="similarity">
    <text evidence="1 4">Belongs to the peptidase S8 family.</text>
</comment>
<name>A0A819ZE38_9BILA</name>
<organism evidence="6 7">
    <name type="scientific">Rotaria sordida</name>
    <dbReference type="NCBI Taxonomy" id="392033"/>
    <lineage>
        <taxon>Eukaryota</taxon>
        <taxon>Metazoa</taxon>
        <taxon>Spiralia</taxon>
        <taxon>Gnathifera</taxon>
        <taxon>Rotifera</taxon>
        <taxon>Eurotatoria</taxon>
        <taxon>Bdelloidea</taxon>
        <taxon>Philodinida</taxon>
        <taxon>Philodinidae</taxon>
        <taxon>Rotaria</taxon>
    </lineage>
</organism>
<comment type="caution">
    <text evidence="4">Lacks conserved residue(s) required for the propagation of feature annotation.</text>
</comment>
<evidence type="ECO:0000256" key="3">
    <source>
        <dbReference type="ARBA" id="ARBA00022825"/>
    </source>
</evidence>
<evidence type="ECO:0000313" key="6">
    <source>
        <dbReference type="EMBL" id="CAF4172958.1"/>
    </source>
</evidence>
<protein>
    <recommendedName>
        <fullName evidence="5">Peptidase S8/S53 domain-containing protein</fullName>
    </recommendedName>
</protein>
<feature type="non-terminal residue" evidence="6">
    <location>
        <position position="102"/>
    </location>
</feature>
<evidence type="ECO:0000259" key="5">
    <source>
        <dbReference type="Pfam" id="PF00082"/>
    </source>
</evidence>
<dbReference type="Proteomes" id="UP000663874">
    <property type="component" value="Unassembled WGS sequence"/>
</dbReference>
<dbReference type="PROSITE" id="PS51892">
    <property type="entry name" value="SUBTILASE"/>
    <property type="match status" value="1"/>
</dbReference>
<dbReference type="EMBL" id="CAJOBE010014033">
    <property type="protein sequence ID" value="CAF4172958.1"/>
    <property type="molecule type" value="Genomic_DNA"/>
</dbReference>
<dbReference type="GO" id="GO:0006508">
    <property type="term" value="P:proteolysis"/>
    <property type="evidence" value="ECO:0007669"/>
    <property type="project" value="UniProtKB-KW"/>
</dbReference>
<dbReference type="InterPro" id="IPR050131">
    <property type="entry name" value="Peptidase_S8_subtilisin-like"/>
</dbReference>
<dbReference type="GO" id="GO:0005615">
    <property type="term" value="C:extracellular space"/>
    <property type="evidence" value="ECO:0007669"/>
    <property type="project" value="TreeGrafter"/>
</dbReference>
<keyword evidence="2" id="KW-0645">Protease</keyword>
<dbReference type="GO" id="GO:0004252">
    <property type="term" value="F:serine-type endopeptidase activity"/>
    <property type="evidence" value="ECO:0007669"/>
    <property type="project" value="InterPro"/>
</dbReference>
<dbReference type="InterPro" id="IPR000209">
    <property type="entry name" value="Peptidase_S8/S53_dom"/>
</dbReference>
<dbReference type="Pfam" id="PF00082">
    <property type="entry name" value="Peptidase_S8"/>
    <property type="match status" value="1"/>
</dbReference>
<evidence type="ECO:0000313" key="7">
    <source>
        <dbReference type="Proteomes" id="UP000663874"/>
    </source>
</evidence>
<keyword evidence="3" id="KW-0720">Serine protease</keyword>
<proteinExistence type="inferred from homology"/>
<dbReference type="Gene3D" id="3.40.50.200">
    <property type="entry name" value="Peptidase S8/S53 domain"/>
    <property type="match status" value="1"/>
</dbReference>
<comment type="caution">
    <text evidence="6">The sequence shown here is derived from an EMBL/GenBank/DDBJ whole genome shotgun (WGS) entry which is preliminary data.</text>
</comment>
<dbReference type="PANTHER" id="PTHR43806:SF66">
    <property type="entry name" value="SERIN ENDOPEPTIDASE"/>
    <property type="match status" value="1"/>
</dbReference>
<reference evidence="6" key="1">
    <citation type="submission" date="2021-02" db="EMBL/GenBank/DDBJ databases">
        <authorList>
            <person name="Nowell W R."/>
        </authorList>
    </citation>
    <scope>NUCLEOTIDE SEQUENCE</scope>
</reference>
<dbReference type="PANTHER" id="PTHR43806">
    <property type="entry name" value="PEPTIDASE S8"/>
    <property type="match status" value="1"/>
</dbReference>
<dbReference type="SUPFAM" id="SSF52743">
    <property type="entry name" value="Subtilisin-like"/>
    <property type="match status" value="1"/>
</dbReference>
<dbReference type="InterPro" id="IPR036852">
    <property type="entry name" value="Peptidase_S8/S53_dom_sf"/>
</dbReference>
<evidence type="ECO:0000256" key="4">
    <source>
        <dbReference type="PROSITE-ProRule" id="PRU01240"/>
    </source>
</evidence>
<dbReference type="InterPro" id="IPR022398">
    <property type="entry name" value="Peptidase_S8_His-AS"/>
</dbReference>
<evidence type="ECO:0000256" key="2">
    <source>
        <dbReference type="ARBA" id="ARBA00022670"/>
    </source>
</evidence>
<keyword evidence="3" id="KW-0378">Hydrolase</keyword>
<evidence type="ECO:0000256" key="1">
    <source>
        <dbReference type="ARBA" id="ARBA00011073"/>
    </source>
</evidence>
<dbReference type="AlphaFoldDB" id="A0A819ZE38"/>